<proteinExistence type="predicted"/>
<dbReference type="AlphaFoldDB" id="A0A3P6E0I3"/>
<sequence length="34" mass="3933">MMIPAAQTGQHRKIIVSWSRQKVSGRVLLRQLSR</sequence>
<evidence type="ECO:0000313" key="1">
    <source>
        <dbReference type="EMBL" id="VDD32848.1"/>
    </source>
</evidence>
<organism evidence="1">
    <name type="scientific">Brassica oleracea</name>
    <name type="common">Wild cabbage</name>
    <dbReference type="NCBI Taxonomy" id="3712"/>
    <lineage>
        <taxon>Eukaryota</taxon>
        <taxon>Viridiplantae</taxon>
        <taxon>Streptophyta</taxon>
        <taxon>Embryophyta</taxon>
        <taxon>Tracheophyta</taxon>
        <taxon>Spermatophyta</taxon>
        <taxon>Magnoliopsida</taxon>
        <taxon>eudicotyledons</taxon>
        <taxon>Gunneridae</taxon>
        <taxon>Pentapetalae</taxon>
        <taxon>rosids</taxon>
        <taxon>malvids</taxon>
        <taxon>Brassicales</taxon>
        <taxon>Brassicaceae</taxon>
        <taxon>Brassiceae</taxon>
        <taxon>Brassica</taxon>
    </lineage>
</organism>
<accession>A0A3P6E0I3</accession>
<protein>
    <submittedName>
        <fullName evidence="1">Uncharacterized protein</fullName>
    </submittedName>
</protein>
<name>A0A3P6E0I3_BRAOL</name>
<gene>
    <name evidence="1" type="ORF">BOLC9T58171H</name>
</gene>
<reference evidence="1" key="1">
    <citation type="submission" date="2018-11" db="EMBL/GenBank/DDBJ databases">
        <authorList>
            <consortium name="Genoscope - CEA"/>
            <person name="William W."/>
        </authorList>
    </citation>
    <scope>NUCLEOTIDE SEQUENCE</scope>
</reference>
<dbReference type="EMBL" id="LR031875">
    <property type="protein sequence ID" value="VDD32848.1"/>
    <property type="molecule type" value="Genomic_DNA"/>
</dbReference>